<comment type="caution">
    <text evidence="3">The sequence shown here is derived from an EMBL/GenBank/DDBJ whole genome shotgun (WGS) entry which is preliminary data.</text>
</comment>
<feature type="transmembrane region" description="Helical" evidence="1">
    <location>
        <begin position="27"/>
        <end position="44"/>
    </location>
</feature>
<feature type="signal peptide" evidence="2">
    <location>
        <begin position="1"/>
        <end position="19"/>
    </location>
</feature>
<name>A0ABS8XFA4_9BURK</name>
<keyword evidence="1" id="KW-1133">Transmembrane helix</keyword>
<evidence type="ECO:0000256" key="2">
    <source>
        <dbReference type="SAM" id="SignalP"/>
    </source>
</evidence>
<reference evidence="3 4" key="1">
    <citation type="submission" date="2021-12" db="EMBL/GenBank/DDBJ databases">
        <title>Genome seq of p7.</title>
        <authorList>
            <person name="Seo T."/>
        </authorList>
    </citation>
    <scope>NUCLEOTIDE SEQUENCE [LARGE SCALE GENOMIC DNA]</scope>
    <source>
        <strain evidence="3 4">P7</strain>
    </source>
</reference>
<dbReference type="RefSeq" id="WP_233392610.1">
    <property type="nucleotide sequence ID" value="NZ_JAJTWT010000005.1"/>
</dbReference>
<keyword evidence="1" id="KW-0812">Transmembrane</keyword>
<keyword evidence="2" id="KW-0732">Signal</keyword>
<evidence type="ECO:0000313" key="4">
    <source>
        <dbReference type="Proteomes" id="UP001201463"/>
    </source>
</evidence>
<evidence type="ECO:0000256" key="1">
    <source>
        <dbReference type="SAM" id="Phobius"/>
    </source>
</evidence>
<feature type="chain" id="PRO_5047213852" evidence="2">
    <location>
        <begin position="20"/>
        <end position="64"/>
    </location>
</feature>
<keyword evidence="1" id="KW-0472">Membrane</keyword>
<sequence>MIRVVAIALFFATPSMAFAYVDPGTGAYLVQALIAMVVAVLAYIRHPIKTLRTLWERLRRKNRP</sequence>
<proteinExistence type="predicted"/>
<dbReference type="EMBL" id="JAJTWT010000005">
    <property type="protein sequence ID" value="MCE4538162.1"/>
    <property type="molecule type" value="Genomic_DNA"/>
</dbReference>
<dbReference type="Proteomes" id="UP001201463">
    <property type="component" value="Unassembled WGS sequence"/>
</dbReference>
<protein>
    <submittedName>
        <fullName evidence="3">Uncharacterized protein</fullName>
    </submittedName>
</protein>
<organism evidence="3 4">
    <name type="scientific">Pelomonas caseinilytica</name>
    <dbReference type="NCBI Taxonomy" id="2906763"/>
    <lineage>
        <taxon>Bacteria</taxon>
        <taxon>Pseudomonadati</taxon>
        <taxon>Pseudomonadota</taxon>
        <taxon>Betaproteobacteria</taxon>
        <taxon>Burkholderiales</taxon>
        <taxon>Sphaerotilaceae</taxon>
        <taxon>Roseateles</taxon>
    </lineage>
</organism>
<accession>A0ABS8XFA4</accession>
<evidence type="ECO:0000313" key="3">
    <source>
        <dbReference type="EMBL" id="MCE4538162.1"/>
    </source>
</evidence>
<keyword evidence="4" id="KW-1185">Reference proteome</keyword>
<gene>
    <name evidence="3" type="ORF">LXT12_12965</name>
</gene>